<keyword evidence="4" id="KW-1185">Reference proteome</keyword>
<dbReference type="EMBL" id="FO082820">
    <property type="protein sequence ID" value="CCF20786.1"/>
    <property type="molecule type" value="Genomic_DNA"/>
</dbReference>
<dbReference type="InterPro" id="IPR013096">
    <property type="entry name" value="Cupin_2"/>
</dbReference>
<gene>
    <name evidence="3" type="ORF">NT26_3062</name>
</gene>
<organism evidence="3 4">
    <name type="scientific">Pseudorhizobium banfieldiae</name>
    <dbReference type="NCBI Taxonomy" id="1125847"/>
    <lineage>
        <taxon>Bacteria</taxon>
        <taxon>Pseudomonadati</taxon>
        <taxon>Pseudomonadota</taxon>
        <taxon>Alphaproteobacteria</taxon>
        <taxon>Hyphomicrobiales</taxon>
        <taxon>Rhizobiaceae</taxon>
        <taxon>Rhizobium/Agrobacterium group</taxon>
        <taxon>Pseudorhizobium</taxon>
    </lineage>
</organism>
<evidence type="ECO:0000259" key="2">
    <source>
        <dbReference type="Pfam" id="PF07883"/>
    </source>
</evidence>
<dbReference type="InterPro" id="IPR014710">
    <property type="entry name" value="RmlC-like_jellyroll"/>
</dbReference>
<dbReference type="InterPro" id="IPR011051">
    <property type="entry name" value="RmlC_Cupin_sf"/>
</dbReference>
<dbReference type="OrthoDB" id="7269829at2"/>
<keyword evidence="1" id="KW-0479">Metal-binding</keyword>
<sequence>MTDRKSIIRNIVEEPWQEFPAHFGGALSKALVAPATTGSRLMDYRISTYAPMAYVERHVHKVQEQVYHILDGEGLMEIDGKTRVVRKNDVIFIAPGSWHSITNSGLGQLTFIVVTTPVSDE</sequence>
<dbReference type="PANTHER" id="PTHR35848:SF6">
    <property type="entry name" value="CUPIN TYPE-2 DOMAIN-CONTAINING PROTEIN"/>
    <property type="match status" value="1"/>
</dbReference>
<dbReference type="KEGG" id="rht:NT26_3062"/>
<dbReference type="Pfam" id="PF07883">
    <property type="entry name" value="Cupin_2"/>
    <property type="match status" value="1"/>
</dbReference>
<evidence type="ECO:0000313" key="3">
    <source>
        <dbReference type="EMBL" id="CCF20786.1"/>
    </source>
</evidence>
<dbReference type="Proteomes" id="UP000010792">
    <property type="component" value="Chromosome"/>
</dbReference>
<dbReference type="STRING" id="1125847.NT26_3062"/>
<dbReference type="AlphaFoldDB" id="L0NIZ5"/>
<evidence type="ECO:0000256" key="1">
    <source>
        <dbReference type="ARBA" id="ARBA00022723"/>
    </source>
</evidence>
<feature type="domain" description="Cupin type-2" evidence="2">
    <location>
        <begin position="47"/>
        <end position="114"/>
    </location>
</feature>
<dbReference type="Gene3D" id="2.60.120.10">
    <property type="entry name" value="Jelly Rolls"/>
    <property type="match status" value="1"/>
</dbReference>
<accession>L0NIZ5</accession>
<name>L0NIZ5_9HYPH</name>
<protein>
    <submittedName>
        <fullName evidence="3">Cupin 2 conserved barrel domain protein</fullName>
    </submittedName>
</protein>
<dbReference type="InterPro" id="IPR051610">
    <property type="entry name" value="GPI/OXD"/>
</dbReference>
<dbReference type="SUPFAM" id="SSF51182">
    <property type="entry name" value="RmlC-like cupins"/>
    <property type="match status" value="1"/>
</dbReference>
<evidence type="ECO:0000313" key="4">
    <source>
        <dbReference type="Proteomes" id="UP000010792"/>
    </source>
</evidence>
<proteinExistence type="predicted"/>
<dbReference type="PANTHER" id="PTHR35848">
    <property type="entry name" value="OXALATE-BINDING PROTEIN"/>
    <property type="match status" value="1"/>
</dbReference>
<dbReference type="GO" id="GO:0046872">
    <property type="term" value="F:metal ion binding"/>
    <property type="evidence" value="ECO:0007669"/>
    <property type="project" value="UniProtKB-KW"/>
</dbReference>
<reference evidence="3 4" key="1">
    <citation type="journal article" date="2013" name="Genome Biol. Evol.">
        <title>Life in an arsenic-containing gold mine: genome and physiology of the autotrophic arsenite-oxidizing bacterium rhizobium sp. NT-26.</title>
        <authorList>
            <person name="Andres J."/>
            <person name="Arsene-Ploetze F."/>
            <person name="Barbe V."/>
            <person name="Brochier-Armanet C."/>
            <person name="Cleiss-Arnold J."/>
            <person name="Coppee J.Y."/>
            <person name="Dillies M.A."/>
            <person name="Geist"/>
            <person name="L"/>
            <person name="Joublin A."/>
            <person name="Koechler S."/>
            <person name="Lassalle F."/>
            <person name="Marchal M."/>
            <person name="Medigue C."/>
            <person name="Muller D."/>
            <person name="Nesme X."/>
            <person name="Plewniak F."/>
            <person name="Proux C."/>
            <person name="Ramirez-Bahena M.H."/>
            <person name="Schenowitz C."/>
            <person name="Sismeiro O."/>
            <person name="Vallenet D."/>
            <person name="Santini J.M."/>
            <person name="Bertin P.N."/>
        </authorList>
    </citation>
    <scope>NUCLEOTIDE SEQUENCE [LARGE SCALE GENOMIC DNA]</scope>
    <source>
        <strain evidence="3 4">NT-26</strain>
    </source>
</reference>
<dbReference type="RefSeq" id="WP_052639750.1">
    <property type="nucleotide sequence ID" value="NZ_FO082820.1"/>
</dbReference>